<feature type="transmembrane region" description="Helical" evidence="8">
    <location>
        <begin position="316"/>
        <end position="334"/>
    </location>
</feature>
<dbReference type="CDD" id="cd06173">
    <property type="entry name" value="MFS_MefA_like"/>
    <property type="match status" value="1"/>
</dbReference>
<dbReference type="AlphaFoldDB" id="A0A117SY74"/>
<dbReference type="EMBL" id="LPVJ01000018">
    <property type="protein sequence ID" value="KUO96466.1"/>
    <property type="molecule type" value="Genomic_DNA"/>
</dbReference>
<evidence type="ECO:0000256" key="1">
    <source>
        <dbReference type="ARBA" id="ARBA00004651"/>
    </source>
</evidence>
<feature type="transmembrane region" description="Helical" evidence="8">
    <location>
        <begin position="405"/>
        <end position="427"/>
    </location>
</feature>
<evidence type="ECO:0000259" key="9">
    <source>
        <dbReference type="PROSITE" id="PS50850"/>
    </source>
</evidence>
<dbReference type="Pfam" id="PF05977">
    <property type="entry name" value="MFS_3"/>
    <property type="match status" value="1"/>
</dbReference>
<dbReference type="SUPFAM" id="SSF103473">
    <property type="entry name" value="MFS general substrate transporter"/>
    <property type="match status" value="1"/>
</dbReference>
<name>A0A117SY74_9BACL</name>
<comment type="subcellular location">
    <subcellularLocation>
        <location evidence="1">Cell membrane</location>
        <topology evidence="1">Multi-pass membrane protein</topology>
    </subcellularLocation>
</comment>
<dbReference type="GO" id="GO:0022857">
    <property type="term" value="F:transmembrane transporter activity"/>
    <property type="evidence" value="ECO:0007669"/>
    <property type="project" value="InterPro"/>
</dbReference>
<comment type="caution">
    <text evidence="10">The sequence shown here is derived from an EMBL/GenBank/DDBJ whole genome shotgun (WGS) entry which is preliminary data.</text>
</comment>
<dbReference type="InterPro" id="IPR020846">
    <property type="entry name" value="MFS_dom"/>
</dbReference>
<dbReference type="PANTHER" id="PTHR43266">
    <property type="entry name" value="MACROLIDE-EFFLUX PROTEIN"/>
    <property type="match status" value="1"/>
</dbReference>
<feature type="transmembrane region" description="Helical" evidence="8">
    <location>
        <begin position="130"/>
        <end position="150"/>
    </location>
</feature>
<keyword evidence="4 8" id="KW-0812">Transmembrane</keyword>
<gene>
    <name evidence="10" type="ORF">ATW55_01090</name>
</gene>
<proteinExistence type="predicted"/>
<evidence type="ECO:0000313" key="11">
    <source>
        <dbReference type="Proteomes" id="UP000053557"/>
    </source>
</evidence>
<feature type="transmembrane region" description="Helical" evidence="8">
    <location>
        <begin position="187"/>
        <end position="215"/>
    </location>
</feature>
<feature type="transmembrane region" description="Helical" evidence="8">
    <location>
        <begin position="380"/>
        <end position="399"/>
    </location>
</feature>
<reference evidence="10 11" key="1">
    <citation type="submission" date="2015-12" db="EMBL/GenBank/DDBJ databases">
        <title>Draft genome sequence of Acidibacillus ferrooxidans ITV001, isolated from a chalcopyrite acid mine drainage site in Brazil.</title>
        <authorList>
            <person name="Dall'Agnol H."/>
            <person name="Nancucheo I."/>
            <person name="Johnson B."/>
            <person name="Oliveira R."/>
            <person name="Leite L."/>
            <person name="Pylro V."/>
            <person name="Nunes G.L."/>
            <person name="Tzotzos G."/>
            <person name="Fernandes G.R."/>
            <person name="Dutra J."/>
            <person name="Orellana S.C."/>
            <person name="Oliveira G."/>
        </authorList>
    </citation>
    <scope>NUCLEOTIDE SEQUENCE [LARGE SCALE GENOMIC DNA]</scope>
    <source>
        <strain evidence="11">ITV01</strain>
    </source>
</reference>
<evidence type="ECO:0000256" key="2">
    <source>
        <dbReference type="ARBA" id="ARBA00022448"/>
    </source>
</evidence>
<keyword evidence="2" id="KW-0813">Transport</keyword>
<dbReference type="InterPro" id="IPR036259">
    <property type="entry name" value="MFS_trans_sf"/>
</dbReference>
<protein>
    <recommendedName>
        <fullName evidence="9">Major facilitator superfamily (MFS) profile domain-containing protein</fullName>
    </recommendedName>
</protein>
<evidence type="ECO:0000256" key="4">
    <source>
        <dbReference type="ARBA" id="ARBA00022692"/>
    </source>
</evidence>
<feature type="transmembrane region" description="Helical" evidence="8">
    <location>
        <begin position="105"/>
        <end position="124"/>
    </location>
</feature>
<dbReference type="Gene3D" id="1.20.1250.20">
    <property type="entry name" value="MFS general substrate transporter like domains"/>
    <property type="match status" value="1"/>
</dbReference>
<evidence type="ECO:0000256" key="3">
    <source>
        <dbReference type="ARBA" id="ARBA00022475"/>
    </source>
</evidence>
<keyword evidence="6 8" id="KW-0472">Membrane</keyword>
<dbReference type="PROSITE" id="PS50850">
    <property type="entry name" value="MFS"/>
    <property type="match status" value="1"/>
</dbReference>
<dbReference type="RefSeq" id="WP_067713937.1">
    <property type="nucleotide sequence ID" value="NZ_LPVJ01000018.1"/>
</dbReference>
<evidence type="ECO:0000256" key="8">
    <source>
        <dbReference type="SAM" id="Phobius"/>
    </source>
</evidence>
<feature type="transmembrane region" description="Helical" evidence="8">
    <location>
        <begin position="249"/>
        <end position="273"/>
    </location>
</feature>
<evidence type="ECO:0000256" key="5">
    <source>
        <dbReference type="ARBA" id="ARBA00022989"/>
    </source>
</evidence>
<accession>A0A117SY74</accession>
<evidence type="ECO:0000256" key="6">
    <source>
        <dbReference type="ARBA" id="ARBA00023136"/>
    </source>
</evidence>
<keyword evidence="11" id="KW-1185">Reference proteome</keyword>
<evidence type="ECO:0000313" key="10">
    <source>
        <dbReference type="EMBL" id="KUO96466.1"/>
    </source>
</evidence>
<dbReference type="GO" id="GO:0005886">
    <property type="term" value="C:plasma membrane"/>
    <property type="evidence" value="ECO:0007669"/>
    <property type="project" value="UniProtKB-SubCell"/>
</dbReference>
<feature type="domain" description="Major facilitator superfamily (MFS) profile" evidence="9">
    <location>
        <begin position="37"/>
        <end position="429"/>
    </location>
</feature>
<feature type="transmembrane region" description="Helical" evidence="8">
    <location>
        <begin position="73"/>
        <end position="93"/>
    </location>
</feature>
<feature type="region of interest" description="Disordered" evidence="7">
    <location>
        <begin position="1"/>
        <end position="27"/>
    </location>
</feature>
<keyword evidence="5 8" id="KW-1133">Transmembrane helix</keyword>
<evidence type="ECO:0000256" key="7">
    <source>
        <dbReference type="SAM" id="MobiDB-lite"/>
    </source>
</evidence>
<keyword evidence="3" id="KW-1003">Cell membrane</keyword>
<feature type="transmembrane region" description="Helical" evidence="8">
    <location>
        <begin position="285"/>
        <end position="304"/>
    </location>
</feature>
<feature type="transmembrane region" description="Helical" evidence="8">
    <location>
        <begin position="340"/>
        <end position="359"/>
    </location>
</feature>
<dbReference type="PANTHER" id="PTHR43266:SF2">
    <property type="entry name" value="MAJOR FACILITATOR SUPERFAMILY (MFS) PROFILE DOMAIN-CONTAINING PROTEIN"/>
    <property type="match status" value="1"/>
</dbReference>
<dbReference type="OrthoDB" id="9775268at2"/>
<organism evidence="10 11">
    <name type="scientific">Ferroacidibacillus organovorans</name>
    <dbReference type="NCBI Taxonomy" id="1765683"/>
    <lineage>
        <taxon>Bacteria</taxon>
        <taxon>Bacillati</taxon>
        <taxon>Bacillota</taxon>
        <taxon>Bacilli</taxon>
        <taxon>Bacillales</taxon>
        <taxon>Alicyclobacillaceae</taxon>
        <taxon>Ferroacidibacillus</taxon>
    </lineage>
</organism>
<dbReference type="Proteomes" id="UP000053557">
    <property type="component" value="Unassembled WGS sequence"/>
</dbReference>
<sequence>MSIESLNPAPSARDETTLDGATRHTSGLLSPVRQSRNFTALWLGQTLSQFGDSVLWVTLPLTVFHTSSSTMKLGIIMGLFMLPQVALLPFTGILADRISRRRAMLATDVIRFLLVIALALLYVARMTDTRILGVFVLVYGAMEAVFNPAYSGARQQVFTAEIRSAAISLTQISIQSARLLGPALGGALVGIATPAAGFLLDALMLFASIVSLLFLRIPPPRKEASSHQGMRGYFHELLGGYHELRKHPWLWITIVAFAFLSIASAGLATILVPWLVKVHLHLSDFTYGLVSSASGVGAIAAAFVYSRRRQWRRRAYLAYGGLAANALALFGLTFAHATWVLVAVMAVASAGSMMFGVVWEGSMQELVAPEAYGRAASLDYFGSWVLLPVGNVLIGWLASRVGGIHTVWAASLFMLIITVITMSVPAVRRFN</sequence>
<dbReference type="InterPro" id="IPR010290">
    <property type="entry name" value="TM_effector"/>
</dbReference>